<dbReference type="Gene3D" id="2.60.40.60">
    <property type="entry name" value="Cadherins"/>
    <property type="match status" value="2"/>
</dbReference>
<dbReference type="CDD" id="cd11304">
    <property type="entry name" value="Cadherin_repeat"/>
    <property type="match status" value="1"/>
</dbReference>
<dbReference type="PRINTS" id="PR00313">
    <property type="entry name" value="CABNDNGRPT"/>
</dbReference>
<dbReference type="InterPro" id="IPR038081">
    <property type="entry name" value="CalX-like_sf"/>
</dbReference>
<feature type="region of interest" description="Disordered" evidence="6">
    <location>
        <begin position="372"/>
        <end position="412"/>
    </location>
</feature>
<evidence type="ECO:0000259" key="7">
    <source>
        <dbReference type="SMART" id="SM00112"/>
    </source>
</evidence>
<organism evidence="8 9">
    <name type="scientific">Cardiobacterium hominis</name>
    <dbReference type="NCBI Taxonomy" id="2718"/>
    <lineage>
        <taxon>Bacteria</taxon>
        <taxon>Pseudomonadati</taxon>
        <taxon>Pseudomonadota</taxon>
        <taxon>Gammaproteobacteria</taxon>
        <taxon>Cardiobacteriales</taxon>
        <taxon>Cardiobacteriaceae</taxon>
        <taxon>Cardiobacterium</taxon>
    </lineage>
</organism>
<evidence type="ECO:0000256" key="3">
    <source>
        <dbReference type="ARBA" id="ARBA00022525"/>
    </source>
</evidence>
<dbReference type="SMART" id="SM00112">
    <property type="entry name" value="CA"/>
    <property type="match status" value="3"/>
</dbReference>
<dbReference type="EC" id="3.2.1.73" evidence="8"/>
<feature type="region of interest" description="Disordered" evidence="6">
    <location>
        <begin position="684"/>
        <end position="705"/>
    </location>
</feature>
<dbReference type="InterPro" id="IPR015919">
    <property type="entry name" value="Cadherin-like_sf"/>
</dbReference>
<dbReference type="InterPro" id="IPR001343">
    <property type="entry name" value="Hemolysn_Ca-bd"/>
</dbReference>
<dbReference type="SUPFAM" id="SSF51120">
    <property type="entry name" value="beta-Roll"/>
    <property type="match status" value="1"/>
</dbReference>
<feature type="domain" description="Cadherin" evidence="7">
    <location>
        <begin position="826"/>
        <end position="899"/>
    </location>
</feature>
<keyword evidence="8" id="KW-0378">Hydrolase</keyword>
<comment type="subcellular location">
    <subcellularLocation>
        <location evidence="2">Secreted</location>
    </subcellularLocation>
</comment>
<dbReference type="Pfam" id="PF08548">
    <property type="entry name" value="Peptidase_M10_C"/>
    <property type="match status" value="1"/>
</dbReference>
<dbReference type="SUPFAM" id="SSF49313">
    <property type="entry name" value="Cadherin-like"/>
    <property type="match status" value="1"/>
</dbReference>
<feature type="compositionally biased region" description="Pro residues" evidence="6">
    <location>
        <begin position="79"/>
        <end position="89"/>
    </location>
</feature>
<dbReference type="InterPro" id="IPR011049">
    <property type="entry name" value="Serralysin-like_metalloprot_C"/>
</dbReference>
<dbReference type="Gene3D" id="3.40.50.1820">
    <property type="entry name" value="alpha/beta hydrolase"/>
    <property type="match status" value="1"/>
</dbReference>
<comment type="cofactor">
    <cofactor evidence="1">
        <name>Ca(2+)</name>
        <dbReference type="ChEBI" id="CHEBI:29108"/>
    </cofactor>
</comment>
<keyword evidence="5" id="KW-0106">Calcium</keyword>
<dbReference type="GO" id="GO:0005615">
    <property type="term" value="C:extracellular space"/>
    <property type="evidence" value="ECO:0007669"/>
    <property type="project" value="InterPro"/>
</dbReference>
<feature type="compositionally biased region" description="Pro residues" evidence="6">
    <location>
        <begin position="393"/>
        <end position="403"/>
    </location>
</feature>
<evidence type="ECO:0000256" key="1">
    <source>
        <dbReference type="ARBA" id="ARBA00001913"/>
    </source>
</evidence>
<feature type="region of interest" description="Disordered" evidence="6">
    <location>
        <begin position="1616"/>
        <end position="1640"/>
    </location>
</feature>
<dbReference type="GO" id="GO:0042972">
    <property type="term" value="F:licheninase activity"/>
    <property type="evidence" value="ECO:0007669"/>
    <property type="project" value="UniProtKB-EC"/>
</dbReference>
<feature type="domain" description="Cadherin" evidence="7">
    <location>
        <begin position="1381"/>
        <end position="1454"/>
    </location>
</feature>
<name>A0A1C3H4Z9_9GAMM</name>
<dbReference type="GO" id="GO:0005509">
    <property type="term" value="F:calcium ion binding"/>
    <property type="evidence" value="ECO:0007669"/>
    <property type="project" value="InterPro"/>
</dbReference>
<feature type="compositionally biased region" description="Polar residues" evidence="6">
    <location>
        <begin position="786"/>
        <end position="811"/>
    </location>
</feature>
<dbReference type="Pfam" id="PF20579">
    <property type="entry name" value="LapA"/>
    <property type="match status" value="1"/>
</dbReference>
<feature type="region of interest" description="Disordered" evidence="6">
    <location>
        <begin position="281"/>
        <end position="307"/>
    </location>
</feature>
<evidence type="ECO:0000256" key="4">
    <source>
        <dbReference type="ARBA" id="ARBA00022737"/>
    </source>
</evidence>
<dbReference type="GO" id="GO:0008237">
    <property type="term" value="F:metallopeptidase activity"/>
    <property type="evidence" value="ECO:0007669"/>
    <property type="project" value="InterPro"/>
</dbReference>
<sequence length="2315" mass="245540">MGETLKASNDLKDEDGMGTVTYRWFADGKEIGQGASYTLQDADKGKTISVKAEYTDGKGTAEAVESAKTAEVTDGTTPNPQPNPNPQPQPGNHEPVGSVKISGEAKVGETLKASNDLKDEDGMGTVTYRWFADGKEVGQGDSYTLQDADKGKTISVKAEYTDGKGTAEAVESAKTAEVADGAAPNPNPNPQPQPGNHEPVGTVKISGEAKVGETLKASNDLKDDDGMGTVTYRWFADGKEVGQGDSYTLQDADKGKTISVKAEYTDGKGTAETVESAKTAEVADSAAPNPNPNPQPQPGNHEPQGTVKISGEAKVGETLKASNDLKDEDGMGTVTYRWFADGKEIGQGASYTLQDADKGKTISVKAEYTDGKGTAEAVESAKTAEVADGTTPNPQPNPNPQPQPGNHEPVGTVKISGEAKVGETLKASNDLKDEDGMGTVTYRWLADGKEVGQGASYTLQDADKGKTITVKAEYTDGKGTAETVESAKTAEVADGAAPNPNPNPQPQPGNHEPQGTVKISGEAKVGETLKASNDLKDEDGMGTVTYRWFADGKEVGQGASYTLQDADKGKTITVKAEYTDGKGIAETVESAKTAEVADGAAPNPNPNPQPQPNNEGTVSITGEGKVGSELTANISDADGVPDSGVTYQWQRDGQPIAQANGKTYTLTPDDAGHKISVHVEYTDNKGTTEKPTSAELDIGKDTPLPPVNQQGVIAIDGNAKAGETLTAKISDADGVPDTGITYQWQRDGQAIDGQSGKTYALTQEDIGHKISVQATYKDNAGHDENISSTPTAEVAGTDSTNHAPTDITLSQNQVIEGKDGAEIGKLTTTDEDANDVHTYTVTDERFEVTADGTLKLKAGQHLDFAQEPSVNLSVTTDDGHGGTFSKTFTVSVQDDPNYPAQPQGTPVLGLQGVSVVKEGEAAQYKLLLNHPAEQDVTVEVEVTSSGTTHGVKNEVRTLTIPKGESSLTFAVDTAHNGVEDNGSHFKLRIKHAEGATLNTAAPSDMTHGSGAENTFGATNTFSAAGLRGEYRLFSAGPKLVLYLHGEAINDYGQNASIFSEYVADRGDATVLMVKTPDSASGSWSVNGAQNARYLRALLEEIYSKYDLDKGDVLLMGNGGGADFITRYLLPEHNDLFSGGTALMIGGGAADSTLHFGKTPTDGLKQHLQLKWIAGSADGDTVAAAQHAQEQYAQAGFHTQQETIPNGDKMSAVGHIYDAFYDEIDNKNTGSMEITTRVSDIDATNHAPTNITLHQTTIAEGKDGVEIGWLDTVDPDWQDKHSYTVSDERFEVTREGQLKLKAGQHIDYADEQTVTLTITTTDTGGLSFTKAFTLQVKDNPLYPSTENHAPTDIQLDQGLPLINGEQQYYIKEGKDGMSIGTVKTVDPDPQDSHRYALSDERFEITADGILKLKDGVHIDYATEQSINLTITATDQGGLSVEKAFTLRVDDDPNYPNREGSVTISGDAKVGSTLTANVSDPDTVSDSSIRYQWLIDGVAVQGATQKAYTLRPENAGKKVSVHVEYRDNGLHDEAHDSDSLDVAAQSANQPGSVTISGEAKVGSELTATVTDADKFDAANVQYQWLRDGQPIDKANGSTYTLTKDDAGHKISVQATYKDNAGHDENPTSEVTDIPAPPPNQPGSISITGEAKVGSELTATVTDSDGVAADKVQYQWLRDGQAIDGATGKNYTLTAEDAGHKITVKASYEDNAHHAENPESAATDVAANPPAEPPQISISGSDSVKEGEEATYTVSLDKAGDQPVTVTVTLKHGDSSDADLAQPVTKTLTIPAGETTATFKIATADDKLPENDEKYTVELSAPQGAKLAADKSSVTTQIVDNDELAANHNGTVHDSTFAGDRNPDAPYFVKTLDSGYNGSGHLRGHKSGDGINVTYAFATQPKDANMQGFQPYSERQKADIRTVLDHIAEHVNVKYSEGDNATLNFYKQTFNDGNLGYGVYGGSVHLSASAFSADDAFRSDIPYKVEANDDLTQYIGWHAVLHEVGHTLAMNHTFDNKAPTPNLDKVEDYDTLSVMSYTYREHVASVPRHDGGAWINVPIPQNKLGIFDLAALHHSFGVNPDYHNGDDTYTFKEFNKDAIGNDIYIHDGGGLDTFDASEQTLDLNIDLTPGSWIHAGAKTDHLVYNNDGTLTHGQMFIGYGTQIESAKGGTGNDTIKGNSADNYLFGYDGDDHLDGGVGNDQLEGGRGADTLSGGKGADTFIFASPLDGKADTILDYNAAEGDVLQLNHNIFTALQSGTLAADQFVKGREAKDANDHLLYDRATGELAYDPDGNGAAAAVTIARLGANHDLENTGIHII</sequence>
<dbReference type="Proteomes" id="UP000190837">
    <property type="component" value="Unassembled WGS sequence"/>
</dbReference>
<feature type="region of interest" description="Disordered" evidence="6">
    <location>
        <begin position="1713"/>
        <end position="1754"/>
    </location>
</feature>
<feature type="domain" description="Cadherin" evidence="7">
    <location>
        <begin position="1269"/>
        <end position="1340"/>
    </location>
</feature>
<accession>A0A1C3H4Z9</accession>
<feature type="region of interest" description="Disordered" evidence="6">
    <location>
        <begin position="597"/>
        <end position="622"/>
    </location>
</feature>
<dbReference type="Gene3D" id="3.40.390.10">
    <property type="entry name" value="Collagenase (Catalytic Domain)"/>
    <property type="match status" value="1"/>
</dbReference>
<feature type="region of interest" description="Disordered" evidence="6">
    <location>
        <begin position="177"/>
        <end position="200"/>
    </location>
</feature>
<gene>
    <name evidence="8" type="ORF">CHUV0807_1583</name>
</gene>
<dbReference type="Pfam" id="PF00353">
    <property type="entry name" value="HemolysinCabind"/>
    <property type="match status" value="1"/>
</dbReference>
<feature type="region of interest" description="Disordered" evidence="6">
    <location>
        <begin position="55"/>
        <end position="105"/>
    </location>
</feature>
<dbReference type="GO" id="GO:0007156">
    <property type="term" value="P:homophilic cell adhesion via plasma membrane adhesion molecules"/>
    <property type="evidence" value="ECO:0007669"/>
    <property type="project" value="InterPro"/>
</dbReference>
<evidence type="ECO:0000313" key="8">
    <source>
        <dbReference type="EMBL" id="SAM66171.1"/>
    </source>
</evidence>
<dbReference type="SUPFAM" id="SSF141072">
    <property type="entry name" value="CalX-like"/>
    <property type="match status" value="1"/>
</dbReference>
<dbReference type="InterPro" id="IPR018511">
    <property type="entry name" value="Hemolysin-typ_Ca-bd_CS"/>
</dbReference>
<dbReference type="EMBL" id="FKLO01000052">
    <property type="protein sequence ID" value="SAM66171.1"/>
    <property type="molecule type" value="Genomic_DNA"/>
</dbReference>
<protein>
    <submittedName>
        <fullName evidence="8">Beta-glucanase</fullName>
        <ecNumber evidence="8">3.2.1.73</ecNumber>
    </submittedName>
</protein>
<proteinExistence type="predicted"/>
<evidence type="ECO:0000256" key="6">
    <source>
        <dbReference type="SAM" id="MobiDB-lite"/>
    </source>
</evidence>
<dbReference type="PROSITE" id="PS00330">
    <property type="entry name" value="HEMOLYSIN_CALCIUM"/>
    <property type="match status" value="2"/>
</dbReference>
<dbReference type="Gene3D" id="2.150.10.10">
    <property type="entry name" value="Serralysin-like metalloprotease, C-terminal"/>
    <property type="match status" value="1"/>
</dbReference>
<dbReference type="Gene3D" id="2.60.40.2030">
    <property type="match status" value="1"/>
</dbReference>
<evidence type="ECO:0000256" key="2">
    <source>
        <dbReference type="ARBA" id="ARBA00004613"/>
    </source>
</evidence>
<dbReference type="SUPFAM" id="SSF55486">
    <property type="entry name" value="Metalloproteases ('zincins'), catalytic domain"/>
    <property type="match status" value="1"/>
</dbReference>
<keyword evidence="4" id="KW-0677">Repeat</keyword>
<dbReference type="SUPFAM" id="SSF53474">
    <property type="entry name" value="alpha/beta-Hydrolases"/>
    <property type="match status" value="1"/>
</dbReference>
<keyword evidence="3" id="KW-0964">Secreted</keyword>
<feature type="region of interest" description="Disordered" evidence="6">
    <location>
        <begin position="780"/>
        <end position="811"/>
    </location>
</feature>
<dbReference type="InterPro" id="IPR013858">
    <property type="entry name" value="Peptidase_M10B_C"/>
</dbReference>
<reference evidence="9" key="1">
    <citation type="submission" date="2016-04" db="EMBL/GenBank/DDBJ databases">
        <authorList>
            <person name="Tagini F."/>
        </authorList>
    </citation>
    <scope>NUCLEOTIDE SEQUENCE [LARGE SCALE GENOMIC DNA]</scope>
    <source>
        <strain evidence="9">CHUV0807</strain>
    </source>
</reference>
<dbReference type="Gene3D" id="2.60.40.2700">
    <property type="match status" value="11"/>
</dbReference>
<feature type="region of interest" description="Disordered" evidence="6">
    <location>
        <begin position="493"/>
        <end position="517"/>
    </location>
</feature>
<dbReference type="GO" id="GO:0016020">
    <property type="term" value="C:membrane"/>
    <property type="evidence" value="ECO:0007669"/>
    <property type="project" value="InterPro"/>
</dbReference>
<dbReference type="InterPro" id="IPR046779">
    <property type="entry name" value="LapA_adhesin_dom"/>
</dbReference>
<keyword evidence="8" id="KW-0326">Glycosidase</keyword>
<evidence type="ECO:0000313" key="9">
    <source>
        <dbReference type="Proteomes" id="UP000190837"/>
    </source>
</evidence>
<dbReference type="InterPro" id="IPR029058">
    <property type="entry name" value="AB_hydrolase_fold"/>
</dbReference>
<dbReference type="InterPro" id="IPR024079">
    <property type="entry name" value="MetalloPept_cat_dom_sf"/>
</dbReference>
<evidence type="ECO:0000256" key="5">
    <source>
        <dbReference type="ARBA" id="ARBA00022837"/>
    </source>
</evidence>
<dbReference type="InterPro" id="IPR002126">
    <property type="entry name" value="Cadherin-like_dom"/>
</dbReference>